<accession>A0ACC1CRC1</accession>
<sequence>MPSNLRSLLLAAIVLSHCITWTASRHHYSHNVAGHRSRHRRQGAGLYLSASYVIPGGEGAGWGEWGEVSPCSRTCGGGVASQKRICLQMGPDDRPACTGGDTKYFSCQTQDCPDSEDFRAQQCAEYNDVSFRGIKYKWVPYTRAPNPCELNCMPHGERFYYRQKTAVVDGTRCNDESFDVCVNGICQPVGCDMMLGSSAKEDKCRQCRGNGANCHTLSGLLDTQDLVKGYNDMLLLPEGATTIIISEIRASNNYLALRAKNGTYYLNGDYHIDFPRSIVIAGAIWYYERSQQGFPAPDKLRCSGPINEPLYLSLLLQDDNVGIEYEYSLPRTLAPRPTQQYNWVHEEFTPCSVSCGGGTQTRNVSCRSREELNVVDDSLCDEGLKPPTSQACSTQACSPQWVASPWGECSKKCGKGGTKSREVHCEKVITNGFPSIVADKECFDLLGAKPELYQECNVDAPCPTWFIGSWKPCDKLCDEGKQRRQVVCYQKDENNKKTILDDEDCEEEKPESEQSCMLEPCEGVDWVLSDWEGCDNCLSVNRTRIAECATKDHEVVDDKFCAYHPQPVLSEPCDAEKLPPCEVQWYATQWSKCSVDCGEGVQTRKVFCGRFDGESVMKVEDELCKDQPKYNTSKPCTVPKEKCPSKWYAGPWSECTKECGRGEQYRRVMCLKGGKSATDCDIHLILDSTQSCNPGPCNKDEVIPVDSSLTPVMDGEEECEEDYPEVGLDEDSSDHIDLMFSDSPSSTDEGSGFTEHDFDDLATALTTDIGSGSDLTDEYINVNSSSTTDFEGSGESETDTTAVTESPESTTDADYTDSIEPEIKKKNATETKMTKMTEITVEGSTETEETSETESISTEETESTISTVKDGTGSTESTVSGLTEGTPDTAETSTIVSTMTEETSTTKSIDSTVTIETDSAETMISSDSTDSTITKETEITDVVTSSSSTESTITDETKETLLTDLTESIMTAESSSLASTESTITEKTKETSPDSATGSTLTEETSATGFTETIITDESKETSPFKSTESTITESTQSEITEETKETSPTGLTESTLTEETTSSTFTESTLTENISSLSSRVSTITEETRETSSSSSTDSTLTEETSSSESTESTITEETKETSPIGSTESTLTEETSPPVSTESTLTEEISSFGSTYSTILEDTKETSPISSTESTLTEETSPSVTTESTLLEEISTSVSTETTVTKASEQTSPSASMESTESTLPEENSTSGLTESITTEEISSSSSTEPTNTKITEKSLASESTTTSETETVVSTDLDLTTTQKSSVSEETIKTEFISTTDIATTEAAIDEKTTRSKLPEVTISKEGSTTTESLEESTPTESGLTESESLTTISTLSESTTESIITETGPTVPSKTAEITETEETEGSTAESVPPTATESSSTTESESIGTVTLTMGISSEISTESTVMESSSSESTETAESTTTTGTTEEPGSTSAGTTESSISTTQEPLSKGTTIWGYRTTLGVSGKGKCRPRKTTCAKSKFGCCPDRKTAAAGPFDEGCQKSRTCKESRYGCCPDGVSPAQGLDNEGCPTEPCVDTLFGCCLSDNKTAAEGNDQEGCPPPPPACKSTEFGCCEDEETNATGPDREGCPEKSTTEAITISYSTESELTQSSSELSTLDTTDVTVIIVESCLDTEFGCCSDNETIAEGPNGQGCPCNTTVFGCCRDGVNTALGVNYVGCPSACMSSRYGCCQDNETPAHGPEQEGCCLLTAFGCCPDNRKPADGPHLEGCGCQYAQFGCCPDNVTYAHGPNNKDCGCQYTEHGCCPDRHTEATGPSFEGCPCHTYQFGCCPDGVTVAKGPSQQGCHCEETTFGCCGDGQTAATGPDQQGCDCSSSKFGCCPDGVTAATGDKFLGCTDAPENKQAACILPTDRGSCMNYSVYWFYDVEYGGCSRFWYGGCDGNGNRFSTKEECEDICVQPPPKDACKLPKSKGACLGYHVMWHYDSESEQCRQFVYGGCLGNANKFETRQQCQAQCEPTRTADQCTLPIERGSCAGTFPRWAFNSETHKCEEFIWGGCEGNPNRFGSEAACIQRCDAPGVPKPQCEQPQDVGNCTEKQALWSFSQTENRCLPFYYSGCGGNENRFDSEEQCAEVCPSAYVPDICTMPAETGECANYREKWYFDTTQQRCRQFYYGGCGGNNNNFETRAECEGRCTEQVTTTTSTTVQVPEPPNLSEYCFMEMDAGPCNQIETRWAYDYTVGRCTTFQYGGCGGNGNNFPTKEHCQYYCTPTQDLCQLPMLSGPCEQSLMRWFYDPSSDSCSQFTYGGCEGNDNRFDTREDCERRCRTGPAPTAAPETITTVAAVDSRFGGNDLPPECAIAPILERCVRAGEVWYMDTQRRECVPFENNESGVECMNTGVFASQEYCERSCGVFRNIDVCRYDVDPGPCQTYQSKYYFNATAGRCMEFAYGGCHGGPNRFSTIDECMDICRPEIDPCKLGPEPGNCLARFIQWYYIPERDECNQFIYTGCGGNDNRFENHEDCERRCRRGPLVATTTTTTTTTERPITTHSPVSEECRTPPSLAPCGDAITAYYYNSETSTCEVGPIGGCGYQNTYRSEEECERRCGAFKDVDVCRTYLDPGSCQMSIPKFYWDAASGSCQPYTYSGCGGNPNRFSTAEECQELCGPTGPAPRCLEEGGVVGTPGCSSPSRRWYYSVSRADCIVFAYQSCGGNQNNFITYEECASLCKVLQSPDTNEVLPDCSGYTEHCSRAASECPFGVEMRIEDGCQRCNCKPVTCERFEQECDALLCAYGVLRFAGEDRCPRCTCNENPCNTANCSSTETCRVEQYRDPTTQEVRYSAHCDPEVNNEILPECDRYNEECASLICQYGVQRTRTASGCERCFCVPVEVDCTSFREECDTIQCNYGIDRTKDDNGCLRCACTDLCKNKVCSIGERCVIITYRDPISTQIKNSTECRTVNKAGYCPEEEPYLAEDSCRTECNDDADCRGMAKCCQRGCSSLCQLPVTKTTTLSTTTTTVPPELPHPPAPNTELTEPEVTVPEGGKATLRCLFHGNPPPKITWRRNEITIDGDVGRYRLLSDGALEIVSLYRNDSGVYICIADNGLGTATQEIRLQVNDPVKAPAGIAGDENAVITGDLGRPLNIRCLTYGYPKPTVYWYRGATGPMVPFSSAQYEARFDVLRIRKLTYDTLGEYLCQAYNGQGKPASWLVVVRAYQPEENSEDNKYLVTRGDKVVDLTSREPRTEITTTTTTPAPLLEPQPEPEPDYDTPIIYTVPVSTNISNTALNLTVGRELTVTCDVNGYPEPDVYWTKDSVRLVHNERIWISGTSISRLTIPHVVTSDSGVYACHAVNAYGSHYSTLQVIVQAPSIPAKCVDNPYFANCTLIVRNRFCNHIYYSRFCCKSCMEAGQLSPEQAEMQSDQPYARRK</sequence>
<keyword evidence="2" id="KW-1185">Reference proteome</keyword>
<reference evidence="1 2" key="1">
    <citation type="journal article" date="2021" name="Front. Genet.">
        <title>Chromosome-Level Genome Assembly Reveals Significant Gene Expansion in the Toll and IMD Signaling Pathways of Dendrolimus kikuchii.</title>
        <authorList>
            <person name="Zhou J."/>
            <person name="Wu P."/>
            <person name="Xiong Z."/>
            <person name="Liu N."/>
            <person name="Zhao N."/>
            <person name="Ji M."/>
            <person name="Qiu Y."/>
            <person name="Yang B."/>
        </authorList>
    </citation>
    <scope>NUCLEOTIDE SEQUENCE [LARGE SCALE GENOMIC DNA]</scope>
    <source>
        <strain evidence="1">Ann1</strain>
    </source>
</reference>
<protein>
    <submittedName>
        <fullName evidence="1">Uncharacterized protein</fullName>
    </submittedName>
</protein>
<gene>
    <name evidence="1" type="ORF">K1T71_010951</name>
</gene>
<evidence type="ECO:0000313" key="2">
    <source>
        <dbReference type="Proteomes" id="UP000824533"/>
    </source>
</evidence>
<proteinExistence type="predicted"/>
<comment type="caution">
    <text evidence="1">The sequence shown here is derived from an EMBL/GenBank/DDBJ whole genome shotgun (WGS) entry which is preliminary data.</text>
</comment>
<dbReference type="EMBL" id="CM034405">
    <property type="protein sequence ID" value="KAJ0173802.1"/>
    <property type="molecule type" value="Genomic_DNA"/>
</dbReference>
<name>A0ACC1CRC1_9NEOP</name>
<evidence type="ECO:0000313" key="1">
    <source>
        <dbReference type="EMBL" id="KAJ0173802.1"/>
    </source>
</evidence>
<organism evidence="1 2">
    <name type="scientific">Dendrolimus kikuchii</name>
    <dbReference type="NCBI Taxonomy" id="765133"/>
    <lineage>
        <taxon>Eukaryota</taxon>
        <taxon>Metazoa</taxon>
        <taxon>Ecdysozoa</taxon>
        <taxon>Arthropoda</taxon>
        <taxon>Hexapoda</taxon>
        <taxon>Insecta</taxon>
        <taxon>Pterygota</taxon>
        <taxon>Neoptera</taxon>
        <taxon>Endopterygota</taxon>
        <taxon>Lepidoptera</taxon>
        <taxon>Glossata</taxon>
        <taxon>Ditrysia</taxon>
        <taxon>Bombycoidea</taxon>
        <taxon>Lasiocampidae</taxon>
        <taxon>Dendrolimus</taxon>
    </lineage>
</organism>
<dbReference type="Proteomes" id="UP000824533">
    <property type="component" value="Linkage Group LG19"/>
</dbReference>